<comment type="subcellular location">
    <subcellularLocation>
        <location evidence="2">Nucleus</location>
    </subcellularLocation>
</comment>
<comment type="catalytic activity">
    <reaction evidence="1 9">
        <text>Thiol-dependent hydrolysis of ester, thioester, amide, peptide and isopeptide bonds formed by the C-terminal Gly of ubiquitin (a 76-residue protein attached to proteins as an intracellular targeting signal).</text>
        <dbReference type="EC" id="3.4.19.12"/>
    </reaction>
</comment>
<dbReference type="InterPro" id="IPR000626">
    <property type="entry name" value="Ubiquitin-like_dom"/>
</dbReference>
<dbReference type="Gene3D" id="3.90.70.10">
    <property type="entry name" value="Cysteine proteinases"/>
    <property type="match status" value="1"/>
</dbReference>
<protein>
    <recommendedName>
        <fullName evidence="9">Ubiquitin carboxyl-terminal hydrolase</fullName>
        <ecNumber evidence="9">3.4.19.12</ecNumber>
    </recommendedName>
</protein>
<dbReference type="Gene3D" id="3.10.20.90">
    <property type="entry name" value="Phosphatidylinositol 3-kinase Catalytic Subunit, Chain A, domain 1"/>
    <property type="match status" value="1"/>
</dbReference>
<evidence type="ECO:0000259" key="12">
    <source>
        <dbReference type="PROSITE" id="PS50235"/>
    </source>
</evidence>
<sequence length="947" mass="103794">MRDTDGGDDAAAPPGSVVGDKRPSPLAVVDARRVFNLDRPRCNPNWKGRVCTDHPNCVERVKHGMKSSPFWRAIAVQAPAPDLDTTTTSAGAADQLAGPVRGLVNLGATCFFNVFMQCLYFNTTFRQTLYDYRGDDRVLCGMQRLFARLQCTPTGGRVDPTPLIVALGLRVDRQQDVQEFTHLLLTFVRLTMNDVGAQFQGVASHSTRCLRCHTTQTGRRETFTEICLPISPTRFAIDACLAAYLGTERLSGGNRYSCAVCNAKCNAERRLQLHDLPPILHIQLLRFVYNRKAHAKVKLHVAVDIPLALAFERDDDDVRLYDLTAVILHAGESAHSGHYVAEVRDEHTGRWYNLNDAEIGPGQLVRSAATTRISSDTAYMLVYSRRGRPLVRHPTPSPGLVDEIVQGDRAALLAKQVDAERRAQRVRFITERRAQIAAFFDLCRCVKRASKPKSKSGKKAAAATTTTTPEASFDGSDDDMMVDASWLYDWVRGQEDGRPIRNASLLCDAHGRLDPRRLRDMLRVPRPAWAFLAERYEHDAGVDVAQVCLECAAEVSAAAAADPPTIGPGKQNKKRARLDDDVVARLRGIAKRSRAFPSQQPPTIARLYLVPYAWLTTMRAWIRGDAPVTGAPHPGPVDASLFCVHGLLGPRVRTPGAADVHPVDAGVVGVTDDDWGVIVEQFGCSARPAFVTLTNREEGRERLARQWAAVACTFDPDLCHDASCRYDAVPLSASTAVDDEQHDTTGLIQVQWRGPRRKSSRWVAVSTTWSLVSLKRAVEQEFGVPADRQVVMSGATGAVFDDDGRALDALGVTLGCTVVVVDRDDHASLLGARPRDDDDDVDGEVGFVGTSLFTMVAEMDAEEERRRLEEERGAACGRRAGDDDDNGHGASEAAPFVPVLVTAELLERLGDRTGAPSGTRARYPLLVDAESCLNKVATKRSRSSKAR</sequence>
<organism evidence="14 15">
    <name type="scientific">Plasmodiophora brassicae</name>
    <name type="common">Clubroot disease agent</name>
    <dbReference type="NCBI Taxonomy" id="37360"/>
    <lineage>
        <taxon>Eukaryota</taxon>
        <taxon>Sar</taxon>
        <taxon>Rhizaria</taxon>
        <taxon>Endomyxa</taxon>
        <taxon>Phytomyxea</taxon>
        <taxon>Plasmodiophorida</taxon>
        <taxon>Plasmodiophoridae</taxon>
        <taxon>Plasmodiophora</taxon>
    </lineage>
</organism>
<feature type="region of interest" description="Disordered" evidence="10">
    <location>
        <begin position="1"/>
        <end position="23"/>
    </location>
</feature>
<keyword evidence="14" id="KW-0496">Mitochondrion</keyword>
<dbReference type="PROSITE" id="PS00972">
    <property type="entry name" value="USP_1"/>
    <property type="match status" value="1"/>
</dbReference>
<evidence type="ECO:0000256" key="3">
    <source>
        <dbReference type="ARBA" id="ARBA00009085"/>
    </source>
</evidence>
<dbReference type="CDD" id="cd17039">
    <property type="entry name" value="Ubl_ubiquitin_like"/>
    <property type="match status" value="1"/>
</dbReference>
<name>A0A3P3Y6U4_PLABS</name>
<keyword evidence="4 9" id="KW-0645">Protease</keyword>
<feature type="domain" description="USP" evidence="12">
    <location>
        <begin position="101"/>
        <end position="386"/>
    </location>
</feature>
<dbReference type="InterPro" id="IPR001394">
    <property type="entry name" value="Peptidase_C19_UCH"/>
</dbReference>
<dbReference type="PANTHER" id="PTHR24006">
    <property type="entry name" value="UBIQUITIN CARBOXYL-TERMINAL HYDROLASE"/>
    <property type="match status" value="1"/>
</dbReference>
<geneLocation type="mitochondrion" evidence="14"/>
<dbReference type="PROSITE" id="PS51283">
    <property type="entry name" value="DUSP"/>
    <property type="match status" value="2"/>
</dbReference>
<dbReference type="InterPro" id="IPR050164">
    <property type="entry name" value="Peptidase_C19"/>
</dbReference>
<evidence type="ECO:0000256" key="9">
    <source>
        <dbReference type="RuleBase" id="RU366025"/>
    </source>
</evidence>
<feature type="domain" description="DUSP" evidence="13">
    <location>
        <begin position="580"/>
        <end position="695"/>
    </location>
</feature>
<reference evidence="14 15" key="1">
    <citation type="submission" date="2018-03" db="EMBL/GenBank/DDBJ databases">
        <authorList>
            <person name="Fogelqvist J."/>
        </authorList>
    </citation>
    <scope>NUCLEOTIDE SEQUENCE [LARGE SCALE GENOMIC DNA]</scope>
</reference>
<gene>
    <name evidence="14" type="ORF">PLBR_LOCUS3110</name>
</gene>
<feature type="compositionally biased region" description="Low complexity" evidence="10">
    <location>
        <begin position="459"/>
        <end position="468"/>
    </location>
</feature>
<evidence type="ECO:0000313" key="15">
    <source>
        <dbReference type="Proteomes" id="UP000290189"/>
    </source>
</evidence>
<evidence type="ECO:0000256" key="5">
    <source>
        <dbReference type="ARBA" id="ARBA00022786"/>
    </source>
</evidence>
<evidence type="ECO:0000256" key="10">
    <source>
        <dbReference type="SAM" id="MobiDB-lite"/>
    </source>
</evidence>
<dbReference type="Pfam" id="PF00443">
    <property type="entry name" value="UCH"/>
    <property type="match status" value="1"/>
</dbReference>
<feature type="region of interest" description="Disordered" evidence="10">
    <location>
        <begin position="454"/>
        <end position="476"/>
    </location>
</feature>
<dbReference type="InterPro" id="IPR018200">
    <property type="entry name" value="USP_CS"/>
</dbReference>
<feature type="region of interest" description="Disordered" evidence="10">
    <location>
        <begin position="862"/>
        <end position="894"/>
    </location>
</feature>
<dbReference type="InterPro" id="IPR029071">
    <property type="entry name" value="Ubiquitin-like_domsf"/>
</dbReference>
<dbReference type="EMBL" id="OVEO01000004">
    <property type="protein sequence ID" value="SPQ95895.1"/>
    <property type="molecule type" value="Genomic_DNA"/>
</dbReference>
<evidence type="ECO:0000256" key="1">
    <source>
        <dbReference type="ARBA" id="ARBA00000707"/>
    </source>
</evidence>
<dbReference type="GO" id="GO:0004843">
    <property type="term" value="F:cysteine-type deubiquitinase activity"/>
    <property type="evidence" value="ECO:0007669"/>
    <property type="project" value="UniProtKB-UniRule"/>
</dbReference>
<dbReference type="GO" id="GO:0005634">
    <property type="term" value="C:nucleus"/>
    <property type="evidence" value="ECO:0007669"/>
    <property type="project" value="UniProtKB-SubCell"/>
</dbReference>
<proteinExistence type="inferred from homology"/>
<keyword evidence="6 9" id="KW-0378">Hydrolase</keyword>
<feature type="domain" description="DUSP" evidence="13">
    <location>
        <begin position="452"/>
        <end position="549"/>
    </location>
</feature>
<dbReference type="Proteomes" id="UP000290189">
    <property type="component" value="Unassembled WGS sequence"/>
</dbReference>
<evidence type="ECO:0000259" key="11">
    <source>
        <dbReference type="PROSITE" id="PS50053"/>
    </source>
</evidence>
<dbReference type="PROSITE" id="PS50053">
    <property type="entry name" value="UBIQUITIN_2"/>
    <property type="match status" value="1"/>
</dbReference>
<evidence type="ECO:0000259" key="13">
    <source>
        <dbReference type="PROSITE" id="PS51283"/>
    </source>
</evidence>
<comment type="similarity">
    <text evidence="3 9">Belongs to the peptidase C19 family.</text>
</comment>
<dbReference type="SUPFAM" id="SSF54001">
    <property type="entry name" value="Cysteine proteinases"/>
    <property type="match status" value="1"/>
</dbReference>
<dbReference type="GO" id="GO:0016579">
    <property type="term" value="P:protein deubiquitination"/>
    <property type="evidence" value="ECO:0007669"/>
    <property type="project" value="InterPro"/>
</dbReference>
<dbReference type="PROSITE" id="PS50235">
    <property type="entry name" value="USP_3"/>
    <property type="match status" value="1"/>
</dbReference>
<dbReference type="EC" id="3.4.19.12" evidence="9"/>
<dbReference type="PROSITE" id="PS00973">
    <property type="entry name" value="USP_2"/>
    <property type="match status" value="1"/>
</dbReference>
<dbReference type="GO" id="GO:0005829">
    <property type="term" value="C:cytosol"/>
    <property type="evidence" value="ECO:0007669"/>
    <property type="project" value="TreeGrafter"/>
</dbReference>
<keyword evidence="7 9" id="KW-0788">Thiol protease</keyword>
<dbReference type="InterPro" id="IPR006615">
    <property type="entry name" value="Pept_C19_DUSP"/>
</dbReference>
<evidence type="ECO:0000313" key="14">
    <source>
        <dbReference type="EMBL" id="SPQ95895.1"/>
    </source>
</evidence>
<accession>A0A3P3Y6U4</accession>
<keyword evidence="8" id="KW-0539">Nucleus</keyword>
<evidence type="ECO:0000256" key="4">
    <source>
        <dbReference type="ARBA" id="ARBA00022670"/>
    </source>
</evidence>
<feature type="compositionally biased region" description="Basic and acidic residues" evidence="10">
    <location>
        <begin position="863"/>
        <end position="873"/>
    </location>
</feature>
<dbReference type="AlphaFoldDB" id="A0A3P3Y6U4"/>
<evidence type="ECO:0000256" key="2">
    <source>
        <dbReference type="ARBA" id="ARBA00004123"/>
    </source>
</evidence>
<evidence type="ECO:0000256" key="8">
    <source>
        <dbReference type="ARBA" id="ARBA00023242"/>
    </source>
</evidence>
<keyword evidence="5 9" id="KW-0833">Ubl conjugation pathway</keyword>
<evidence type="ECO:0000256" key="6">
    <source>
        <dbReference type="ARBA" id="ARBA00022801"/>
    </source>
</evidence>
<dbReference type="InterPro" id="IPR028889">
    <property type="entry name" value="USP"/>
</dbReference>
<dbReference type="InterPro" id="IPR038765">
    <property type="entry name" value="Papain-like_cys_pep_sf"/>
</dbReference>
<dbReference type="PANTHER" id="PTHR24006:SF722">
    <property type="entry name" value="UBIQUITIN CARBOXYL-TERMINAL HYDROLASE 48"/>
    <property type="match status" value="1"/>
</dbReference>
<feature type="domain" description="Ubiquitin-like" evidence="11">
    <location>
        <begin position="748"/>
        <end position="827"/>
    </location>
</feature>
<dbReference type="GO" id="GO:0006508">
    <property type="term" value="P:proteolysis"/>
    <property type="evidence" value="ECO:0007669"/>
    <property type="project" value="UniProtKB-KW"/>
</dbReference>
<evidence type="ECO:0000256" key="7">
    <source>
        <dbReference type="ARBA" id="ARBA00022807"/>
    </source>
</evidence>
<dbReference type="SUPFAM" id="SSF54236">
    <property type="entry name" value="Ubiquitin-like"/>
    <property type="match status" value="1"/>
</dbReference>